<evidence type="ECO:0000256" key="3">
    <source>
        <dbReference type="ARBA" id="ARBA00022449"/>
    </source>
</evidence>
<keyword evidence="14" id="KW-1185">Reference proteome</keyword>
<protein>
    <submittedName>
        <fullName evidence="13">Kef-type K+ transport system membrane component KefB</fullName>
    </submittedName>
</protein>
<dbReference type="PANTHER" id="PTHR43562:SF3">
    <property type="entry name" value="SODIUM ION_PROTON EXCHANGER (EUROFUNG)"/>
    <property type="match status" value="1"/>
</dbReference>
<keyword evidence="4 10" id="KW-0812">Transmembrane</keyword>
<evidence type="ECO:0000256" key="8">
    <source>
        <dbReference type="ARBA" id="ARBA00023136"/>
    </source>
</evidence>
<evidence type="ECO:0000256" key="5">
    <source>
        <dbReference type="ARBA" id="ARBA00022989"/>
    </source>
</evidence>
<feature type="transmembrane region" description="Helical" evidence="10">
    <location>
        <begin position="289"/>
        <end position="310"/>
    </location>
</feature>
<accession>A0A841I2Q1</accession>
<keyword evidence="11" id="KW-0732">Signal</keyword>
<feature type="signal peptide" evidence="11">
    <location>
        <begin position="1"/>
        <end position="20"/>
    </location>
</feature>
<feature type="transmembrane region" description="Helical" evidence="10">
    <location>
        <begin position="110"/>
        <end position="131"/>
    </location>
</feature>
<dbReference type="Gene3D" id="1.20.1530.20">
    <property type="match status" value="1"/>
</dbReference>
<keyword evidence="7" id="KW-0406">Ion transport</keyword>
<name>A0A841I2Q1_9DEIO</name>
<keyword evidence="6" id="KW-0915">Sodium</keyword>
<evidence type="ECO:0000256" key="10">
    <source>
        <dbReference type="SAM" id="Phobius"/>
    </source>
</evidence>
<evidence type="ECO:0000256" key="2">
    <source>
        <dbReference type="ARBA" id="ARBA00022448"/>
    </source>
</evidence>
<keyword evidence="3" id="KW-0050">Antiport</keyword>
<dbReference type="InterPro" id="IPR038770">
    <property type="entry name" value="Na+/solute_symporter_sf"/>
</dbReference>
<evidence type="ECO:0000256" key="6">
    <source>
        <dbReference type="ARBA" id="ARBA00023053"/>
    </source>
</evidence>
<evidence type="ECO:0000256" key="9">
    <source>
        <dbReference type="ARBA" id="ARBA00023201"/>
    </source>
</evidence>
<feature type="chain" id="PRO_5032913059" evidence="11">
    <location>
        <begin position="21"/>
        <end position="412"/>
    </location>
</feature>
<comment type="subcellular location">
    <subcellularLocation>
        <location evidence="1">Membrane</location>
        <topology evidence="1">Multi-pass membrane protein</topology>
    </subcellularLocation>
</comment>
<dbReference type="Pfam" id="PF00999">
    <property type="entry name" value="Na_H_Exchanger"/>
    <property type="match status" value="1"/>
</dbReference>
<feature type="transmembrane region" description="Helical" evidence="10">
    <location>
        <begin position="30"/>
        <end position="47"/>
    </location>
</feature>
<keyword evidence="5 10" id="KW-1133">Transmembrane helix</keyword>
<dbReference type="AlphaFoldDB" id="A0A841I2Q1"/>
<evidence type="ECO:0000256" key="4">
    <source>
        <dbReference type="ARBA" id="ARBA00022692"/>
    </source>
</evidence>
<feature type="transmembrane region" description="Helical" evidence="10">
    <location>
        <begin position="167"/>
        <end position="193"/>
    </location>
</feature>
<dbReference type="InterPro" id="IPR006153">
    <property type="entry name" value="Cation/H_exchanger_TM"/>
</dbReference>
<keyword evidence="2" id="KW-0813">Transport</keyword>
<gene>
    <name evidence="13" type="ORF">HNR42_002722</name>
</gene>
<feature type="transmembrane region" description="Helical" evidence="10">
    <location>
        <begin position="205"/>
        <end position="226"/>
    </location>
</feature>
<feature type="transmembrane region" description="Helical" evidence="10">
    <location>
        <begin position="360"/>
        <end position="376"/>
    </location>
</feature>
<dbReference type="RefSeq" id="WP_183988036.1">
    <property type="nucleotide sequence ID" value="NZ_JACHHG010000010.1"/>
</dbReference>
<evidence type="ECO:0000256" key="11">
    <source>
        <dbReference type="SAM" id="SignalP"/>
    </source>
</evidence>
<reference evidence="13 14" key="1">
    <citation type="submission" date="2020-08" db="EMBL/GenBank/DDBJ databases">
        <title>Genomic Encyclopedia of Type Strains, Phase IV (KMG-IV): sequencing the most valuable type-strain genomes for metagenomic binning, comparative biology and taxonomic classification.</title>
        <authorList>
            <person name="Goeker M."/>
        </authorList>
    </citation>
    <scope>NUCLEOTIDE SEQUENCE [LARGE SCALE GENOMIC DNA]</scope>
    <source>
        <strain evidence="13 14">DSM 21458</strain>
    </source>
</reference>
<evidence type="ECO:0000256" key="7">
    <source>
        <dbReference type="ARBA" id="ARBA00023065"/>
    </source>
</evidence>
<dbReference type="EMBL" id="JACHHG010000010">
    <property type="protein sequence ID" value="MBB6099284.1"/>
    <property type="molecule type" value="Genomic_DNA"/>
</dbReference>
<feature type="transmembrane region" description="Helical" evidence="10">
    <location>
        <begin position="81"/>
        <end position="98"/>
    </location>
</feature>
<dbReference type="Proteomes" id="UP000569951">
    <property type="component" value="Unassembled WGS sequence"/>
</dbReference>
<organism evidence="13 14">
    <name type="scientific">Deinobacterium chartae</name>
    <dbReference type="NCBI Taxonomy" id="521158"/>
    <lineage>
        <taxon>Bacteria</taxon>
        <taxon>Thermotogati</taxon>
        <taxon>Deinococcota</taxon>
        <taxon>Deinococci</taxon>
        <taxon>Deinococcales</taxon>
        <taxon>Deinococcaceae</taxon>
        <taxon>Deinobacterium</taxon>
    </lineage>
</organism>
<comment type="caution">
    <text evidence="13">The sequence shown here is derived from an EMBL/GenBank/DDBJ whole genome shotgun (WGS) entry which is preliminary data.</text>
</comment>
<dbReference type="GO" id="GO:0006814">
    <property type="term" value="P:sodium ion transport"/>
    <property type="evidence" value="ECO:0007669"/>
    <property type="project" value="UniProtKB-KW"/>
</dbReference>
<feature type="transmembrane region" description="Helical" evidence="10">
    <location>
        <begin position="316"/>
        <end position="339"/>
    </location>
</feature>
<dbReference type="GO" id="GO:0015297">
    <property type="term" value="F:antiporter activity"/>
    <property type="evidence" value="ECO:0007669"/>
    <property type="project" value="UniProtKB-KW"/>
</dbReference>
<dbReference type="GO" id="GO:1902600">
    <property type="term" value="P:proton transmembrane transport"/>
    <property type="evidence" value="ECO:0007669"/>
    <property type="project" value="InterPro"/>
</dbReference>
<evidence type="ECO:0000259" key="12">
    <source>
        <dbReference type="Pfam" id="PF00999"/>
    </source>
</evidence>
<dbReference type="GO" id="GO:0016020">
    <property type="term" value="C:membrane"/>
    <property type="evidence" value="ECO:0007669"/>
    <property type="project" value="UniProtKB-SubCell"/>
</dbReference>
<feature type="transmembrane region" description="Helical" evidence="10">
    <location>
        <begin position="382"/>
        <end position="401"/>
    </location>
</feature>
<evidence type="ECO:0000313" key="13">
    <source>
        <dbReference type="EMBL" id="MBB6099284.1"/>
    </source>
</evidence>
<proteinExistence type="predicted"/>
<sequence>MTWLHASVLLTFVFGGQALAAAEAETGGILLQLFYLIAAAVVGGWLFSRLRLPAVVGQVLAGVVVGPSVLGVALPSDFNRALAELGAIFLLFMVGLETRFSDLLKVGKEALIVAVLGIAFPMIGGYIFGAFQGYDSIVALFIGTALVATSVGITAKVLQEMGVLNTVYAQIILGAAVIDDILGLTILAVVSGLGAGEGFSGSKLLSTLGLSIGFVVAVLALGIPLLTRIRPALKRVALGNSFGVVLAVGLGLAGLAAQAGLAPIIGAFLAGMVLSEVKDEYDFENKVRAIEAFLAPIFFAVVGMQLNLALLGSGPVLIGGLLLSAIAVLGKLIGGYLGALSRGKRDAVVVGVGMVPRGEVGLIVANIGLGLGVVTQTVYAEVLLMVMVTTLVAPIALRALVPAPPVASGVKT</sequence>
<feature type="transmembrane region" description="Helical" evidence="10">
    <location>
        <begin position="54"/>
        <end position="75"/>
    </location>
</feature>
<keyword evidence="9" id="KW-0739">Sodium transport</keyword>
<evidence type="ECO:0000256" key="1">
    <source>
        <dbReference type="ARBA" id="ARBA00004141"/>
    </source>
</evidence>
<dbReference type="PANTHER" id="PTHR43562">
    <property type="entry name" value="NAPA-TYPE SODIUM/HYDROGEN ANTIPORTER"/>
    <property type="match status" value="1"/>
</dbReference>
<feature type="transmembrane region" description="Helical" evidence="10">
    <location>
        <begin position="137"/>
        <end position="155"/>
    </location>
</feature>
<evidence type="ECO:0000313" key="14">
    <source>
        <dbReference type="Proteomes" id="UP000569951"/>
    </source>
</evidence>
<keyword evidence="8 10" id="KW-0472">Membrane</keyword>
<feature type="domain" description="Cation/H+ exchanger transmembrane" evidence="12">
    <location>
        <begin position="38"/>
        <end position="401"/>
    </location>
</feature>